<dbReference type="Gene3D" id="2.60.120.200">
    <property type="match status" value="2"/>
</dbReference>
<sequence length="1407" mass="158388">MIHGLNIENGFHGCFARIMLNSVEILSSAPAELKECKVMIPQPQLFSLGLSTSLQIPYTFLPFSLDFYIIPNSGPLLTILDNENSSLLQIKIEEKAEEIEQEEELLPNYIISINTGFEGDKPKIFSIGPPGWHSLVLKLRADSLDLVLNSKTIFRVQGNQARQIGAGMQTFLLSASGCYRSTTIDLNQGILLGNEYKRDECSLIQKINKQLVMIDLDGGGSLKPFNVECKKINNLKKKEKSQKENIEYFTILNNDAPKSGIQVRGISEPGSVRHILNYGLDMDELDNFISSFEHCEQKMSFQCSKDQRLMTYSGEDNKRPSVWYTTRNGQQGLQWGDAPPFSRMCPCALNDSCLLNFKCNCDSGEASLDEGINSHIQLLPILQLFIGGGTSSQSLANVSIGPLECSGRYISETITFTDRNQRLLTSLNFNNARTFYASIQIKLTHSSLTIFTFTSTNQERWFQLSVRDGHLVGQIVNAGLINEIISDVRVDDNRWHLISWEIDEQKQILRVDSKEKILKDFFILPKTSILIIGSRTYIPDRSGFAGQLKHFILNGESIRLGQLAKKVLGNGIQLGEWGACNIKANNNGKCQNEGICVELYDGFKCNCSLTPFAGDTCEEEVGMWLSTGSELRIAWQHPGQVNNCFRINVQTSNINNNGIINLIRANALFAESRFNLSIDKEGHLNAFIFDGFFFTQNVTYDKIRMADNKSKDIRFCANSTGFFLNINGEIALSLLGNFTFFSSLNVWNFADKQKFKGCISRLMIGNAFPLKNPKESRLLYSGKINFGSCPFDKIEQHKNELQKINSLNSDDYYNEIHLSSFVKSQKKLLFITPIIGLLSALFILLTLFIFLVYIQRRPDGVYKTNENNSNFLPVPPLIPILSNNYEAEKNTSKKYNNKETKFAECESLNDAPQPQEFFYQRLMTYSGEDNKRPSVWYTTRNGQQGLQWGDAPPFSRMCPCALNDSCLLNFKCNCDSGEASLDEGINSHIQLLPILQLFIGGGTSSQSLANVSIGPLECSGRYISETITFTDRNQRLLTSLNFNNARTFYASIQIKLTHSSLTIFTFTSTNQERWFQLSVRDGHLVGQIVNAGLINEIISDVRVDDNRWHLISWEIDEQKQILRVDSKEKILKDFFILPKTSILIIGSRTYIPDCSGFAGQLKHFILNGESIRLGQLAKKVLGNGIQLGEWGACNIKANNNGKCQNEGICVELYDGFKCNCSLTPFAGDTCEEEVGMWLSTGSELRIAWQHPGQVNNCFRINVQTSNINNNGIINLIRANALFAESRFNLSIDKEGHLNAFIFDGFFFTQNVTYDKIRMADNKSKDIRFCANSTGFFLNINGEIALSLLGNFTFFSSLNVWNFADKQKFKGCISRLMIGNAFPLKNPKESRLLYSGKINFGSCPFDKM</sequence>
<keyword evidence="3" id="KW-0812">Transmembrane</keyword>
<organism evidence="6 7">
    <name type="scientific">Meloidogyne javanica</name>
    <name type="common">Root-knot nematode worm</name>
    <dbReference type="NCBI Taxonomy" id="6303"/>
    <lineage>
        <taxon>Eukaryota</taxon>
        <taxon>Metazoa</taxon>
        <taxon>Ecdysozoa</taxon>
        <taxon>Nematoda</taxon>
        <taxon>Chromadorea</taxon>
        <taxon>Rhabditida</taxon>
        <taxon>Tylenchina</taxon>
        <taxon>Tylenchomorpha</taxon>
        <taxon>Tylenchoidea</taxon>
        <taxon>Meloidogynidae</taxon>
        <taxon>Meloidogyninae</taxon>
        <taxon>Meloidogyne</taxon>
        <taxon>Meloidogyne incognita group</taxon>
    </lineage>
</organism>
<keyword evidence="1" id="KW-1015">Disulfide bond</keyword>
<name>A0A915M1U1_MELJA</name>
<dbReference type="InterPro" id="IPR001791">
    <property type="entry name" value="Laminin_G"/>
</dbReference>
<evidence type="ECO:0000259" key="4">
    <source>
        <dbReference type="PROSITE" id="PS50025"/>
    </source>
</evidence>
<keyword evidence="2" id="KW-0245">EGF-like domain</keyword>
<dbReference type="PANTHER" id="PTHR15036">
    <property type="entry name" value="PIKACHURIN-LIKE PROTEIN"/>
    <property type="match status" value="1"/>
</dbReference>
<feature type="transmembrane region" description="Helical" evidence="3">
    <location>
        <begin position="730"/>
        <end position="750"/>
    </location>
</feature>
<evidence type="ECO:0000259" key="5">
    <source>
        <dbReference type="PROSITE" id="PS50026"/>
    </source>
</evidence>
<dbReference type="Proteomes" id="UP000887561">
    <property type="component" value="Unplaced"/>
</dbReference>
<keyword evidence="3" id="KW-0472">Membrane</keyword>
<dbReference type="PROSITE" id="PS50025">
    <property type="entry name" value="LAM_G_DOMAIN"/>
    <property type="match status" value="2"/>
</dbReference>
<feature type="domain" description="Laminin G" evidence="4">
    <location>
        <begin position="411"/>
        <end position="580"/>
    </location>
</feature>
<accession>A0A915M1U1</accession>
<dbReference type="CDD" id="cd00110">
    <property type="entry name" value="LamG"/>
    <property type="match status" value="1"/>
</dbReference>
<dbReference type="SMART" id="SM00181">
    <property type="entry name" value="EGF"/>
    <property type="match status" value="2"/>
</dbReference>
<dbReference type="InterPro" id="IPR050372">
    <property type="entry name" value="Neurexin-related_CASP"/>
</dbReference>
<feature type="transmembrane region" description="Helical" evidence="3">
    <location>
        <begin position="828"/>
        <end position="854"/>
    </location>
</feature>
<evidence type="ECO:0000313" key="6">
    <source>
        <dbReference type="Proteomes" id="UP000887561"/>
    </source>
</evidence>
<dbReference type="Gene3D" id="2.10.25.10">
    <property type="entry name" value="Laminin"/>
    <property type="match status" value="2"/>
</dbReference>
<dbReference type="Pfam" id="PF02210">
    <property type="entry name" value="Laminin_G_2"/>
    <property type="match status" value="2"/>
</dbReference>
<dbReference type="PANTHER" id="PTHR15036:SF49">
    <property type="entry name" value="AXOTACTIN"/>
    <property type="match status" value="1"/>
</dbReference>
<feature type="domain" description="Laminin G" evidence="4">
    <location>
        <begin position="1024"/>
        <end position="1193"/>
    </location>
</feature>
<dbReference type="InterPro" id="IPR013320">
    <property type="entry name" value="ConA-like_dom_sf"/>
</dbReference>
<dbReference type="WBParaSite" id="scaffold2251_cov300.g4526">
    <property type="protein sequence ID" value="scaffold2251_cov300.g4526"/>
    <property type="gene ID" value="scaffold2251_cov300.g4526"/>
</dbReference>
<evidence type="ECO:0000313" key="7">
    <source>
        <dbReference type="WBParaSite" id="scaffold2251_cov300.g4526"/>
    </source>
</evidence>
<protein>
    <submittedName>
        <fullName evidence="7">Uncharacterized protein</fullName>
    </submittedName>
</protein>
<keyword evidence="3" id="KW-1133">Transmembrane helix</keyword>
<dbReference type="CDD" id="cd00054">
    <property type="entry name" value="EGF_CA"/>
    <property type="match status" value="2"/>
</dbReference>
<dbReference type="GO" id="GO:0016020">
    <property type="term" value="C:membrane"/>
    <property type="evidence" value="ECO:0007669"/>
    <property type="project" value="UniProtKB-SubCell"/>
</dbReference>
<evidence type="ECO:0000256" key="2">
    <source>
        <dbReference type="PROSITE-ProRule" id="PRU00076"/>
    </source>
</evidence>
<dbReference type="SUPFAM" id="SSF49899">
    <property type="entry name" value="Concanavalin A-like lectins/glucanases"/>
    <property type="match status" value="4"/>
</dbReference>
<feature type="domain" description="EGF-like" evidence="5">
    <location>
        <begin position="1189"/>
        <end position="1231"/>
    </location>
</feature>
<reference evidence="7" key="1">
    <citation type="submission" date="2022-11" db="UniProtKB">
        <authorList>
            <consortium name="WormBaseParasite"/>
        </authorList>
    </citation>
    <scope>IDENTIFICATION</scope>
</reference>
<evidence type="ECO:0000256" key="1">
    <source>
        <dbReference type="ARBA" id="ARBA00023157"/>
    </source>
</evidence>
<comment type="caution">
    <text evidence="2">Lacks conserved residue(s) required for the propagation of feature annotation.</text>
</comment>
<feature type="domain" description="EGF-like" evidence="5">
    <location>
        <begin position="576"/>
        <end position="618"/>
    </location>
</feature>
<dbReference type="InterPro" id="IPR000742">
    <property type="entry name" value="EGF"/>
</dbReference>
<dbReference type="PROSITE" id="PS50026">
    <property type="entry name" value="EGF_3"/>
    <property type="match status" value="2"/>
</dbReference>
<proteinExistence type="predicted"/>
<evidence type="ECO:0000256" key="3">
    <source>
        <dbReference type="SAM" id="Phobius"/>
    </source>
</evidence>
<dbReference type="SMART" id="SM00282">
    <property type="entry name" value="LamG"/>
    <property type="match status" value="2"/>
</dbReference>
<dbReference type="Gene3D" id="2.60.120.1000">
    <property type="match status" value="1"/>
</dbReference>
<keyword evidence="6" id="KW-1185">Reference proteome</keyword>